<keyword evidence="2" id="KW-1185">Reference proteome</keyword>
<evidence type="ECO:0000313" key="2">
    <source>
        <dbReference type="Proteomes" id="UP001163255"/>
    </source>
</evidence>
<dbReference type="RefSeq" id="WP_262601098.1">
    <property type="nucleotide sequence ID" value="NZ_CP103300.1"/>
</dbReference>
<dbReference type="EMBL" id="CP103300">
    <property type="protein sequence ID" value="UYM18336.1"/>
    <property type="molecule type" value="Genomic_DNA"/>
</dbReference>
<proteinExistence type="predicted"/>
<reference evidence="1" key="1">
    <citation type="submission" date="2022-10" db="EMBL/GenBank/DDBJ databases">
        <title>Completed Genome Sequence of two octocoral isolated bacterium, Endozoicomonas euniceicola EF212T and Endozoicomonas gorgoniicola PS125T.</title>
        <authorList>
            <person name="Chiou Y.-J."/>
            <person name="Chen Y.-H."/>
        </authorList>
    </citation>
    <scope>NUCLEOTIDE SEQUENCE</scope>
    <source>
        <strain evidence="1">EF212</strain>
    </source>
</reference>
<evidence type="ECO:0000313" key="1">
    <source>
        <dbReference type="EMBL" id="UYM18336.1"/>
    </source>
</evidence>
<gene>
    <name evidence="1" type="ORF">NX720_10645</name>
</gene>
<protein>
    <recommendedName>
        <fullName evidence="3">Restriction endonuclease</fullName>
    </recommendedName>
</protein>
<accession>A0ABY6GZW2</accession>
<sequence length="179" mass="20418">MLPLERTQRILDRCLIELRKKSPDEVRKYQGTAFEGYLARVMRLVIAQEVAFNGIEVREISGQKFPDIVLKFPDRSAMIGVEVKTTNSDKWQTLGGSIFESTRVDGVDEIMLFFAKLGGKIDYRFKPYEDCVKDVLITHKPRYSIDMTIDSDETAFSKIGMGYEEVGKLCNPFKGSSRT</sequence>
<organism evidence="1 2">
    <name type="scientific">Endozoicomonas euniceicola</name>
    <dbReference type="NCBI Taxonomy" id="1234143"/>
    <lineage>
        <taxon>Bacteria</taxon>
        <taxon>Pseudomonadati</taxon>
        <taxon>Pseudomonadota</taxon>
        <taxon>Gammaproteobacteria</taxon>
        <taxon>Oceanospirillales</taxon>
        <taxon>Endozoicomonadaceae</taxon>
        <taxon>Endozoicomonas</taxon>
    </lineage>
</organism>
<evidence type="ECO:0008006" key="3">
    <source>
        <dbReference type="Google" id="ProtNLM"/>
    </source>
</evidence>
<name>A0ABY6GZW2_9GAMM</name>
<dbReference type="Proteomes" id="UP001163255">
    <property type="component" value="Chromosome"/>
</dbReference>